<dbReference type="Proteomes" id="UP000019151">
    <property type="component" value="Chromosome"/>
</dbReference>
<dbReference type="InterPro" id="IPR011008">
    <property type="entry name" value="Dimeric_a/b-barrel"/>
</dbReference>
<gene>
    <name evidence="3" type="ORF">J421_2147</name>
</gene>
<evidence type="ECO:0000256" key="1">
    <source>
        <dbReference type="ARBA" id="ARBA00007689"/>
    </source>
</evidence>
<name>W0RF38_9BACT</name>
<organism evidence="3 4">
    <name type="scientific">Gemmatirosa kalamazoonensis</name>
    <dbReference type="NCBI Taxonomy" id="861299"/>
    <lineage>
        <taxon>Bacteria</taxon>
        <taxon>Pseudomonadati</taxon>
        <taxon>Gemmatimonadota</taxon>
        <taxon>Gemmatimonadia</taxon>
        <taxon>Gemmatimonadales</taxon>
        <taxon>Gemmatimonadaceae</taxon>
        <taxon>Gemmatirosa</taxon>
    </lineage>
</organism>
<proteinExistence type="inferred from homology"/>
<dbReference type="RefSeq" id="WP_025411172.1">
    <property type="nucleotide sequence ID" value="NZ_CP007128.1"/>
</dbReference>
<dbReference type="STRING" id="861299.J421_2147"/>
<evidence type="ECO:0000259" key="2">
    <source>
        <dbReference type="Pfam" id="PF03795"/>
    </source>
</evidence>
<dbReference type="PANTHER" id="PTHR35174:SF3">
    <property type="entry name" value="BLL7171 PROTEIN"/>
    <property type="match status" value="1"/>
</dbReference>
<comment type="similarity">
    <text evidence="1">Belongs to the YciI family.</text>
</comment>
<keyword evidence="4" id="KW-1185">Reference proteome</keyword>
<protein>
    <submittedName>
        <fullName evidence="3">YCII-related protein</fullName>
    </submittedName>
</protein>
<dbReference type="SUPFAM" id="SSF54909">
    <property type="entry name" value="Dimeric alpha+beta barrel"/>
    <property type="match status" value="1"/>
</dbReference>
<dbReference type="PATRIC" id="fig|861299.3.peg.2186"/>
<dbReference type="EMBL" id="CP007128">
    <property type="protein sequence ID" value="AHG89684.1"/>
    <property type="molecule type" value="Genomic_DNA"/>
</dbReference>
<dbReference type="KEGG" id="gba:J421_2147"/>
<evidence type="ECO:0000313" key="3">
    <source>
        <dbReference type="EMBL" id="AHG89684.1"/>
    </source>
</evidence>
<feature type="domain" description="YCII-related" evidence="2">
    <location>
        <begin position="1"/>
        <end position="115"/>
    </location>
</feature>
<dbReference type="OrthoDB" id="9807535at2"/>
<sequence>MKYVLLIYDDEKVWETMSPDESGAMMGEYFAFTKDIQDKGSYRAGEALQPIATATTVRVRGGKLQTTDGPFAETREQLGGFYLVDAENLDEAIAVAARIPSARIGSIEVRPVVVFERPEAQLPASEARATATA</sequence>
<reference evidence="3 4" key="1">
    <citation type="journal article" date="2014" name="Genome Announc.">
        <title>Genome Sequence and Methylome of Soil Bacterium Gemmatirosa kalamazoonensis KBS708T, a Member of the Rarely Cultivated Gemmatimonadetes Phylum.</title>
        <authorList>
            <person name="Debruyn J.M."/>
            <person name="Radosevich M."/>
            <person name="Wommack K.E."/>
            <person name="Polson S.W."/>
            <person name="Hauser L.J."/>
            <person name="Fawaz M.N."/>
            <person name="Korlach J."/>
            <person name="Tsai Y.C."/>
        </authorList>
    </citation>
    <scope>NUCLEOTIDE SEQUENCE [LARGE SCALE GENOMIC DNA]</scope>
    <source>
        <strain evidence="3 4">KBS708</strain>
    </source>
</reference>
<dbReference type="Gene3D" id="3.30.70.1060">
    <property type="entry name" value="Dimeric alpha+beta barrel"/>
    <property type="match status" value="1"/>
</dbReference>
<accession>W0RF38</accession>
<dbReference type="AlphaFoldDB" id="W0RF38"/>
<dbReference type="Pfam" id="PF03795">
    <property type="entry name" value="YCII"/>
    <property type="match status" value="1"/>
</dbReference>
<dbReference type="HOGENOM" id="CLU_130902_2_1_0"/>
<evidence type="ECO:0000313" key="4">
    <source>
        <dbReference type="Proteomes" id="UP000019151"/>
    </source>
</evidence>
<dbReference type="InParanoid" id="W0RF38"/>
<dbReference type="PANTHER" id="PTHR35174">
    <property type="entry name" value="BLL7171 PROTEIN-RELATED"/>
    <property type="match status" value="1"/>
</dbReference>
<dbReference type="eggNOG" id="COG3795">
    <property type="taxonomic scope" value="Bacteria"/>
</dbReference>
<dbReference type="InterPro" id="IPR005545">
    <property type="entry name" value="YCII"/>
</dbReference>